<accession>A0A0R2MC33</accession>
<gene>
    <name evidence="1" type="ORF">IV64_GL002679</name>
</gene>
<dbReference type="AlphaFoldDB" id="A0A0R2MC33"/>
<dbReference type="RefSeq" id="WP_057706478.1">
    <property type="nucleotide sequence ID" value="NZ_JQCL01000057.1"/>
</dbReference>
<evidence type="ECO:0008006" key="3">
    <source>
        <dbReference type="Google" id="ProtNLM"/>
    </source>
</evidence>
<dbReference type="GO" id="GO:0003676">
    <property type="term" value="F:nucleic acid binding"/>
    <property type="evidence" value="ECO:0007669"/>
    <property type="project" value="InterPro"/>
</dbReference>
<dbReference type="SUPFAM" id="SSF53098">
    <property type="entry name" value="Ribonuclease H-like"/>
    <property type="match status" value="1"/>
</dbReference>
<dbReference type="InterPro" id="IPR036397">
    <property type="entry name" value="RNaseH_sf"/>
</dbReference>
<dbReference type="EMBL" id="JQCL01000057">
    <property type="protein sequence ID" value="KRO10983.1"/>
    <property type="molecule type" value="Genomic_DNA"/>
</dbReference>
<proteinExistence type="predicted"/>
<dbReference type="OrthoDB" id="9811552at2"/>
<name>A0A0R2MC33_9LACO</name>
<dbReference type="STRING" id="942150.IV64_GL002679"/>
<organism evidence="1 2">
    <name type="scientific">Lactiplantibacillus xiangfangensis</name>
    <dbReference type="NCBI Taxonomy" id="942150"/>
    <lineage>
        <taxon>Bacteria</taxon>
        <taxon>Bacillati</taxon>
        <taxon>Bacillota</taxon>
        <taxon>Bacilli</taxon>
        <taxon>Lactobacillales</taxon>
        <taxon>Lactobacillaceae</taxon>
        <taxon>Lactiplantibacillus</taxon>
    </lineage>
</organism>
<evidence type="ECO:0000313" key="2">
    <source>
        <dbReference type="Proteomes" id="UP000051783"/>
    </source>
</evidence>
<protein>
    <recommendedName>
        <fullName evidence="3">RNase H type-1 domain-containing protein</fullName>
    </recommendedName>
</protein>
<keyword evidence="2" id="KW-1185">Reference proteome</keyword>
<dbReference type="Gene3D" id="3.30.420.10">
    <property type="entry name" value="Ribonuclease H-like superfamily/Ribonuclease H"/>
    <property type="match status" value="1"/>
</dbReference>
<reference evidence="1 2" key="1">
    <citation type="journal article" date="2015" name="Genome Announc.">
        <title>Expanding the biotechnology potential of lactobacilli through comparative genomics of 213 strains and associated genera.</title>
        <authorList>
            <person name="Sun Z."/>
            <person name="Harris H.M."/>
            <person name="McCann A."/>
            <person name="Guo C."/>
            <person name="Argimon S."/>
            <person name="Zhang W."/>
            <person name="Yang X."/>
            <person name="Jeffery I.B."/>
            <person name="Cooney J.C."/>
            <person name="Kagawa T.F."/>
            <person name="Liu W."/>
            <person name="Song Y."/>
            <person name="Salvetti E."/>
            <person name="Wrobel A."/>
            <person name="Rasinkangas P."/>
            <person name="Parkhill J."/>
            <person name="Rea M.C."/>
            <person name="O'Sullivan O."/>
            <person name="Ritari J."/>
            <person name="Douillard F.P."/>
            <person name="Paul Ross R."/>
            <person name="Yang R."/>
            <person name="Briner A.E."/>
            <person name="Felis G.E."/>
            <person name="de Vos W.M."/>
            <person name="Barrangou R."/>
            <person name="Klaenhammer T.R."/>
            <person name="Caufield P.W."/>
            <person name="Cui Y."/>
            <person name="Zhang H."/>
            <person name="O'Toole P.W."/>
        </authorList>
    </citation>
    <scope>NUCLEOTIDE SEQUENCE [LARGE SCALE GENOMIC DNA]</scope>
    <source>
        <strain evidence="1 2">LMG 26013</strain>
    </source>
</reference>
<evidence type="ECO:0000313" key="1">
    <source>
        <dbReference type="EMBL" id="KRO10983.1"/>
    </source>
</evidence>
<comment type="caution">
    <text evidence="1">The sequence shown here is derived from an EMBL/GenBank/DDBJ whole genome shotgun (WGS) entry which is preliminary data.</text>
</comment>
<dbReference type="Proteomes" id="UP000051783">
    <property type="component" value="Unassembled WGS sequence"/>
</dbReference>
<dbReference type="PATRIC" id="fig|942150.3.peg.2791"/>
<sequence>MTTIQMYLVTEVVTKSPKKGAPAAAWAAVLTYRDQQKVLTAGQYTLTSNAILLTALISSLKALKRHDLPIIVSLPAGDVLTAFNQQTYVVWRQNGWKTDDHPIANQQLWETLITLTDRFPDLTLTEHSAHSSKNASLATTALQKTLATL</sequence>
<dbReference type="InterPro" id="IPR012337">
    <property type="entry name" value="RNaseH-like_sf"/>
</dbReference>